<dbReference type="Proteomes" id="UP000041770">
    <property type="component" value="Unassembled WGS sequence"/>
</dbReference>
<organism evidence="2 3">
    <name type="scientific">Vibrio cholerae</name>
    <dbReference type="NCBI Taxonomy" id="666"/>
    <lineage>
        <taxon>Bacteria</taxon>
        <taxon>Pseudomonadati</taxon>
        <taxon>Pseudomonadota</taxon>
        <taxon>Gammaproteobacteria</taxon>
        <taxon>Vibrionales</taxon>
        <taxon>Vibrionaceae</taxon>
        <taxon>Vibrio</taxon>
    </lineage>
</organism>
<feature type="region of interest" description="Disordered" evidence="1">
    <location>
        <begin position="43"/>
        <end position="72"/>
    </location>
</feature>
<dbReference type="AlphaFoldDB" id="A0A655WAA7"/>
<protein>
    <submittedName>
        <fullName evidence="2">Uncharacterized protein</fullName>
    </submittedName>
</protein>
<evidence type="ECO:0000313" key="3">
    <source>
        <dbReference type="Proteomes" id="UP000041770"/>
    </source>
</evidence>
<evidence type="ECO:0000256" key="1">
    <source>
        <dbReference type="SAM" id="MobiDB-lite"/>
    </source>
</evidence>
<name>A0A655WAA7_VIBCL</name>
<gene>
    <name evidence="2" type="ORF">ERS013200_01130</name>
</gene>
<dbReference type="EMBL" id="CWQY01000005">
    <property type="protein sequence ID" value="CSC31685.1"/>
    <property type="molecule type" value="Genomic_DNA"/>
</dbReference>
<evidence type="ECO:0000313" key="2">
    <source>
        <dbReference type="EMBL" id="CSC31685.1"/>
    </source>
</evidence>
<reference evidence="2 3" key="1">
    <citation type="submission" date="2015-07" db="EMBL/GenBank/DDBJ databases">
        <authorList>
            <consortium name="Pathogen Informatics"/>
        </authorList>
    </citation>
    <scope>NUCLEOTIDE SEQUENCE [LARGE SCALE GENOMIC DNA]</scope>
    <source>
        <strain evidence="2 3">A316</strain>
    </source>
</reference>
<proteinExistence type="predicted"/>
<sequence length="86" mass="9824">MRHCLDLQNLRLRLTGCVAALRHSLLAPWLEWGVSNTVHTHAPKHRLNHSPTGVLASSSSHQGQARQNVAERRERETPIYLVFPLW</sequence>
<accession>A0A655WAA7</accession>
<feature type="compositionally biased region" description="Polar residues" evidence="1">
    <location>
        <begin position="49"/>
        <end position="67"/>
    </location>
</feature>